<evidence type="ECO:0000313" key="2">
    <source>
        <dbReference type="EMBL" id="OHU20700.1"/>
    </source>
</evidence>
<evidence type="ECO:0000313" key="3">
    <source>
        <dbReference type="Proteomes" id="UP000179616"/>
    </source>
</evidence>
<keyword evidence="1" id="KW-0472">Membrane</keyword>
<reference evidence="2 3" key="1">
    <citation type="submission" date="2016-10" db="EMBL/GenBank/DDBJ databases">
        <title>Evaluation of Human, Veterinary and Environmental Mycobacterium chelonae Isolates by Core Genome Phylogenomic Analysis, Targeted Gene Comparison, and Anti-microbial Susceptibility Patterns: A Tale of Mistaken Identities.</title>
        <authorList>
            <person name="Fogelson S.B."/>
            <person name="Camus A.C."/>
            <person name="Lorenz W."/>
            <person name="Vasireddy R."/>
            <person name="Vasireddy S."/>
            <person name="Smith T."/>
            <person name="Brown-Elliott B.A."/>
            <person name="Wallace R.J.Jr."/>
            <person name="Hasan N.A."/>
            <person name="Reischl U."/>
            <person name="Sanchez S."/>
        </authorList>
    </citation>
    <scope>NUCLEOTIDE SEQUENCE [LARGE SCALE GENOMIC DNA]</scope>
    <source>
        <strain evidence="2 3">1559</strain>
    </source>
</reference>
<gene>
    <name evidence="2" type="ORF">BKG76_07940</name>
</gene>
<protein>
    <submittedName>
        <fullName evidence="2">Uncharacterized protein</fullName>
    </submittedName>
</protein>
<keyword evidence="1" id="KW-1133">Transmembrane helix</keyword>
<accession>A0A1S1L9G5</accession>
<organism evidence="2 3">
    <name type="scientific">Mycobacteroides franklinii</name>
    <dbReference type="NCBI Taxonomy" id="948102"/>
    <lineage>
        <taxon>Bacteria</taxon>
        <taxon>Bacillati</taxon>
        <taxon>Actinomycetota</taxon>
        <taxon>Actinomycetes</taxon>
        <taxon>Mycobacteriales</taxon>
        <taxon>Mycobacteriaceae</taxon>
        <taxon>Mycobacteroides</taxon>
    </lineage>
</organism>
<sequence length="220" mass="23534">MDKDTTAAEPAAESDEQLPEQRFDALQHEIRLATRSSRYALATAVAAAMVSAGVSAWASVHVSGTQMDRQEQLAREQAIRSDREKVYTELVTDHLDFVSHLGLVRAALAAHPPDRQNLFTAVGDTQASMTAMAKAEAAVKIVGSAMDPILANLDAAELALFQGPESIGPAIQYAHERDQLVDDAHWASVSTPAVAAIDKFVSDNSIDQLAERARTDLGSG</sequence>
<keyword evidence="1" id="KW-0812">Transmembrane</keyword>
<name>A0A1S1L9G5_9MYCO</name>
<comment type="caution">
    <text evidence="2">The sequence shown here is derived from an EMBL/GenBank/DDBJ whole genome shotgun (WGS) entry which is preliminary data.</text>
</comment>
<dbReference type="OrthoDB" id="4547445at2"/>
<proteinExistence type="predicted"/>
<dbReference type="Proteomes" id="UP000179616">
    <property type="component" value="Unassembled WGS sequence"/>
</dbReference>
<feature type="transmembrane region" description="Helical" evidence="1">
    <location>
        <begin position="39"/>
        <end position="60"/>
    </location>
</feature>
<dbReference type="GeneID" id="57166732"/>
<dbReference type="RefSeq" id="WP_070937177.1">
    <property type="nucleotide sequence ID" value="NZ_MLIK01000019.1"/>
</dbReference>
<dbReference type="AlphaFoldDB" id="A0A1S1L9G5"/>
<evidence type="ECO:0000256" key="1">
    <source>
        <dbReference type="SAM" id="Phobius"/>
    </source>
</evidence>
<dbReference type="EMBL" id="MLIK01000019">
    <property type="protein sequence ID" value="OHU20700.1"/>
    <property type="molecule type" value="Genomic_DNA"/>
</dbReference>